<feature type="domain" description="RES" evidence="1">
    <location>
        <begin position="21"/>
        <end position="154"/>
    </location>
</feature>
<organism evidence="2 3">
    <name type="scientific">Xanthomonas arboricola pv. populi</name>
    <dbReference type="NCBI Taxonomy" id="487823"/>
    <lineage>
        <taxon>Bacteria</taxon>
        <taxon>Pseudomonadati</taxon>
        <taxon>Pseudomonadota</taxon>
        <taxon>Gammaproteobacteria</taxon>
        <taxon>Lysobacterales</taxon>
        <taxon>Lysobacteraceae</taxon>
        <taxon>Xanthomonas</taxon>
    </lineage>
</organism>
<dbReference type="RefSeq" id="WP_104598376.1">
    <property type="nucleotide sequence ID" value="NZ_MIGV01000014.1"/>
</dbReference>
<sequence length="173" mass="19054">MSAPAHCTLYRAFTPRWAAEPLSGAGAARSGGRFNRFGQPALYLSQQLETAAAEYAQAAPFLPPFTLVSYAADLPALADLRLLDASWDPLWADWTEDWRKALVNKIEPVSWVLGDMLRDAGIPGVIFPSMALPDGINVVLFVDMLQPEHVLRVRDDGRLPRNGRSWGDPPIEV</sequence>
<evidence type="ECO:0000313" key="3">
    <source>
        <dbReference type="Proteomes" id="UP000238270"/>
    </source>
</evidence>
<evidence type="ECO:0000313" key="2">
    <source>
        <dbReference type="EMBL" id="PPT75639.1"/>
    </source>
</evidence>
<comment type="caution">
    <text evidence="2">The sequence shown here is derived from an EMBL/GenBank/DDBJ whole genome shotgun (WGS) entry which is preliminary data.</text>
</comment>
<reference evidence="2 3" key="1">
    <citation type="submission" date="2016-08" db="EMBL/GenBank/DDBJ databases">
        <title>Evolution of the type three secretion system and type three effector repertoires in Xanthomonas.</title>
        <authorList>
            <person name="Merda D."/>
            <person name="Briand M."/>
            <person name="Bosis E."/>
            <person name="Rousseau C."/>
            <person name="Portier P."/>
            <person name="Jacques M.-A."/>
            <person name="Fischer-Le Saux M."/>
        </authorList>
    </citation>
    <scope>NUCLEOTIDE SEQUENCE [LARGE SCALE GENOMIC DNA]</scope>
    <source>
        <strain evidence="2 3">CFBP 3122</strain>
    </source>
</reference>
<protein>
    <recommendedName>
        <fullName evidence="1">RES domain-containing protein</fullName>
    </recommendedName>
</protein>
<dbReference type="Pfam" id="PF08808">
    <property type="entry name" value="RES"/>
    <property type="match status" value="1"/>
</dbReference>
<gene>
    <name evidence="2" type="ORF">XaplCFBP3122_12495</name>
</gene>
<dbReference type="AlphaFoldDB" id="A0A2S6Z407"/>
<dbReference type="InterPro" id="IPR014914">
    <property type="entry name" value="RES_dom"/>
</dbReference>
<dbReference type="SMART" id="SM00953">
    <property type="entry name" value="RES"/>
    <property type="match status" value="1"/>
</dbReference>
<dbReference type="EMBL" id="MIGV01000014">
    <property type="protein sequence ID" value="PPT75639.1"/>
    <property type="molecule type" value="Genomic_DNA"/>
</dbReference>
<proteinExistence type="predicted"/>
<accession>A0A2S6Z407</accession>
<dbReference type="Proteomes" id="UP000238270">
    <property type="component" value="Unassembled WGS sequence"/>
</dbReference>
<name>A0A2S6Z407_9XANT</name>
<evidence type="ECO:0000259" key="1">
    <source>
        <dbReference type="SMART" id="SM00953"/>
    </source>
</evidence>